<organism evidence="1 2">
    <name type="scientific">Staphylococcus gallinarum</name>
    <dbReference type="NCBI Taxonomy" id="1293"/>
    <lineage>
        <taxon>Bacteria</taxon>
        <taxon>Bacillati</taxon>
        <taxon>Bacillota</taxon>
        <taxon>Bacilli</taxon>
        <taxon>Bacillales</taxon>
        <taxon>Staphylococcaceae</taxon>
        <taxon>Staphylococcus</taxon>
    </lineage>
</organism>
<accession>A0A380FBP4</accession>
<dbReference type="Gene3D" id="3.30.360.10">
    <property type="entry name" value="Dihydrodipicolinate Reductase, domain 2"/>
    <property type="match status" value="1"/>
</dbReference>
<gene>
    <name evidence="1" type="ORF">NCTC12195_01057</name>
</gene>
<evidence type="ECO:0000313" key="2">
    <source>
        <dbReference type="Proteomes" id="UP000255277"/>
    </source>
</evidence>
<dbReference type="Proteomes" id="UP000255277">
    <property type="component" value="Unassembled WGS sequence"/>
</dbReference>
<protein>
    <submittedName>
        <fullName evidence="1">Uncharacterized protein</fullName>
    </submittedName>
</protein>
<dbReference type="AlphaFoldDB" id="A0A380FBP4"/>
<dbReference type="EMBL" id="UHDK01000001">
    <property type="protein sequence ID" value="SUM31622.1"/>
    <property type="molecule type" value="Genomic_DNA"/>
</dbReference>
<name>A0A380FBP4_STAGA</name>
<reference evidence="1 2" key="1">
    <citation type="submission" date="2018-06" db="EMBL/GenBank/DDBJ databases">
        <authorList>
            <consortium name="Pathogen Informatics"/>
            <person name="Doyle S."/>
        </authorList>
    </citation>
    <scope>NUCLEOTIDE SEQUENCE [LARGE SCALE GENOMIC DNA]</scope>
    <source>
        <strain evidence="1 2">NCTC12195</strain>
    </source>
</reference>
<sequence>MLHSKVGNYNNPDYPEFEDYGDATLVGENGVTFYFKVDWLTPDGLSNWG</sequence>
<evidence type="ECO:0000313" key="1">
    <source>
        <dbReference type="EMBL" id="SUM31622.1"/>
    </source>
</evidence>
<proteinExistence type="predicted"/>